<reference evidence="1" key="1">
    <citation type="submission" date="2020-11" db="EMBL/GenBank/DDBJ databases">
        <authorList>
            <consortium name="DOE Joint Genome Institute"/>
            <person name="Ahrendt S."/>
            <person name="Riley R."/>
            <person name="Andreopoulos W."/>
            <person name="Labutti K."/>
            <person name="Pangilinan J."/>
            <person name="Ruiz-Duenas F.J."/>
            <person name="Barrasa J.M."/>
            <person name="Sanchez-Garcia M."/>
            <person name="Camarero S."/>
            <person name="Miyauchi S."/>
            <person name="Serrano A."/>
            <person name="Linde D."/>
            <person name="Babiker R."/>
            <person name="Drula E."/>
            <person name="Ayuso-Fernandez I."/>
            <person name="Pacheco R."/>
            <person name="Padilla G."/>
            <person name="Ferreira P."/>
            <person name="Barriuso J."/>
            <person name="Kellner H."/>
            <person name="Castanera R."/>
            <person name="Alfaro M."/>
            <person name="Ramirez L."/>
            <person name="Pisabarro A.G."/>
            <person name="Kuo A."/>
            <person name="Tritt A."/>
            <person name="Lipzen A."/>
            <person name="He G."/>
            <person name="Yan M."/>
            <person name="Ng V."/>
            <person name="Cullen D."/>
            <person name="Martin F."/>
            <person name="Rosso M.-N."/>
            <person name="Henrissat B."/>
            <person name="Hibbett D."/>
            <person name="Martinez A.T."/>
            <person name="Grigoriev I.V."/>
        </authorList>
    </citation>
    <scope>NUCLEOTIDE SEQUENCE</scope>
    <source>
        <strain evidence="1">AH 40177</strain>
    </source>
</reference>
<protein>
    <submittedName>
        <fullName evidence="1">Uncharacterized protein</fullName>
    </submittedName>
</protein>
<keyword evidence="2" id="KW-1185">Reference proteome</keyword>
<sequence>MVVAFVSCETGIVDVSKAPSDWQNQVQARFTIILSEAFHRDMNPSYRGLYNPSGKHELVCITITGGSEPGQIIPECPHGCFGWRAKGERHKAVSGTKAYPKSSIYYIGLSPGKPSWNWVGEMGMDSKDSDPLSDAAATHAEWRMLLTNEFKPHFLKPSVIFIGIDGKPSTGEGKAVDVEVTEVINGALGRDSKYLITYHGTYHPSEDTRKWFYFRFIATDECTEADPCIGWVALGCDSLFDPKFFGHGYDQRYVGILKPNRGPGPTRFTVIWKYLGTRTLAEQEEWSKINDKFVKQWEFHHK</sequence>
<accession>A0A9P5Q448</accession>
<name>A0A9P5Q448_9AGAR</name>
<evidence type="ECO:0000313" key="1">
    <source>
        <dbReference type="EMBL" id="KAF9073865.1"/>
    </source>
</evidence>
<organism evidence="1 2">
    <name type="scientific">Rhodocollybia butyracea</name>
    <dbReference type="NCBI Taxonomy" id="206335"/>
    <lineage>
        <taxon>Eukaryota</taxon>
        <taxon>Fungi</taxon>
        <taxon>Dikarya</taxon>
        <taxon>Basidiomycota</taxon>
        <taxon>Agaricomycotina</taxon>
        <taxon>Agaricomycetes</taxon>
        <taxon>Agaricomycetidae</taxon>
        <taxon>Agaricales</taxon>
        <taxon>Marasmiineae</taxon>
        <taxon>Omphalotaceae</taxon>
        <taxon>Rhodocollybia</taxon>
    </lineage>
</organism>
<evidence type="ECO:0000313" key="2">
    <source>
        <dbReference type="Proteomes" id="UP000772434"/>
    </source>
</evidence>
<gene>
    <name evidence="1" type="ORF">BDP27DRAFT_270432</name>
</gene>
<dbReference type="EMBL" id="JADNRY010000016">
    <property type="protein sequence ID" value="KAF9073865.1"/>
    <property type="molecule type" value="Genomic_DNA"/>
</dbReference>
<proteinExistence type="predicted"/>
<comment type="caution">
    <text evidence="1">The sequence shown here is derived from an EMBL/GenBank/DDBJ whole genome shotgun (WGS) entry which is preliminary data.</text>
</comment>
<dbReference type="Proteomes" id="UP000772434">
    <property type="component" value="Unassembled WGS sequence"/>
</dbReference>
<dbReference type="AlphaFoldDB" id="A0A9P5Q448"/>